<keyword evidence="5" id="KW-1185">Reference proteome</keyword>
<dbReference type="Gene3D" id="1.20.920.10">
    <property type="entry name" value="Bromodomain-like"/>
    <property type="match status" value="1"/>
</dbReference>
<dbReference type="PROSITE" id="PS50014">
    <property type="entry name" value="BROMODOMAIN_2"/>
    <property type="match status" value="1"/>
</dbReference>
<dbReference type="InterPro" id="IPR036427">
    <property type="entry name" value="Bromodomain-like_sf"/>
</dbReference>
<evidence type="ECO:0000259" key="3">
    <source>
        <dbReference type="PROSITE" id="PS50014"/>
    </source>
</evidence>
<sequence>MPIVEKLFKQDPESLPFRYPVDPDRLNIPDYYEIVKRPMDLTTIRKQLETGWYQEPWAFVNDIWLMFHNAWLYNR</sequence>
<protein>
    <recommendedName>
        <fullName evidence="3">Bromo domain-containing protein</fullName>
    </recommendedName>
</protein>
<feature type="domain" description="Bromo" evidence="3">
    <location>
        <begin position="9"/>
        <end position="75"/>
    </location>
</feature>
<dbReference type="SUPFAM" id="SSF47370">
    <property type="entry name" value="Bromodomain"/>
    <property type="match status" value="1"/>
</dbReference>
<dbReference type="Proteomes" id="UP000007875">
    <property type="component" value="Unassembled WGS sequence"/>
</dbReference>
<evidence type="ECO:0000313" key="4">
    <source>
        <dbReference type="Ensembl" id="ENSCSAVP00000010878.1"/>
    </source>
</evidence>
<reference evidence="4" key="2">
    <citation type="submission" date="2025-08" db="UniProtKB">
        <authorList>
            <consortium name="Ensembl"/>
        </authorList>
    </citation>
    <scope>IDENTIFICATION</scope>
</reference>
<dbReference type="InterPro" id="IPR001487">
    <property type="entry name" value="Bromodomain"/>
</dbReference>
<dbReference type="eggNOG" id="KOG1778">
    <property type="taxonomic scope" value="Eukaryota"/>
</dbReference>
<dbReference type="InterPro" id="IPR018359">
    <property type="entry name" value="Bromodomain_CS"/>
</dbReference>
<reference evidence="4" key="3">
    <citation type="submission" date="2025-09" db="UniProtKB">
        <authorList>
            <consortium name="Ensembl"/>
        </authorList>
    </citation>
    <scope>IDENTIFICATION</scope>
</reference>
<dbReference type="SMART" id="SM00297">
    <property type="entry name" value="BROMO"/>
    <property type="match status" value="1"/>
</dbReference>
<name>H2YZW6_CIOSA</name>
<reference evidence="5" key="1">
    <citation type="submission" date="2003-08" db="EMBL/GenBank/DDBJ databases">
        <authorList>
            <person name="Birren B."/>
            <person name="Nusbaum C."/>
            <person name="Abebe A."/>
            <person name="Abouelleil A."/>
            <person name="Adekoya E."/>
            <person name="Ait-zahra M."/>
            <person name="Allen N."/>
            <person name="Allen T."/>
            <person name="An P."/>
            <person name="Anderson M."/>
            <person name="Anderson S."/>
            <person name="Arachchi H."/>
            <person name="Armbruster J."/>
            <person name="Bachantsang P."/>
            <person name="Baldwin J."/>
            <person name="Barry A."/>
            <person name="Bayul T."/>
            <person name="Blitshsteyn B."/>
            <person name="Bloom T."/>
            <person name="Blye J."/>
            <person name="Boguslavskiy L."/>
            <person name="Borowsky M."/>
            <person name="Boukhgalter B."/>
            <person name="Brunache A."/>
            <person name="Butler J."/>
            <person name="Calixte N."/>
            <person name="Calvo S."/>
            <person name="Camarata J."/>
            <person name="Campo K."/>
            <person name="Chang J."/>
            <person name="Cheshatsang Y."/>
            <person name="Citroen M."/>
            <person name="Collymore A."/>
            <person name="Considine T."/>
            <person name="Cook A."/>
            <person name="Cooke P."/>
            <person name="Corum B."/>
            <person name="Cuomo C."/>
            <person name="David R."/>
            <person name="Dawoe T."/>
            <person name="Degray S."/>
            <person name="Dodge S."/>
            <person name="Dooley K."/>
            <person name="Dorje P."/>
            <person name="Dorjee K."/>
            <person name="Dorris L."/>
            <person name="Duffey N."/>
            <person name="Dupes A."/>
            <person name="Elkins T."/>
            <person name="Engels R."/>
            <person name="Erickson J."/>
            <person name="Farina A."/>
            <person name="Faro S."/>
            <person name="Ferreira P."/>
            <person name="Fischer H."/>
            <person name="Fitzgerald M."/>
            <person name="Foley K."/>
            <person name="Gage D."/>
            <person name="Galagan J."/>
            <person name="Gearin G."/>
            <person name="Gnerre S."/>
            <person name="Gnirke A."/>
            <person name="Goyette A."/>
            <person name="Graham J."/>
            <person name="Grandbois E."/>
            <person name="Gyaltsen K."/>
            <person name="Hafez N."/>
            <person name="Hagopian D."/>
            <person name="Hagos B."/>
            <person name="Hall J."/>
            <person name="Hatcher B."/>
            <person name="Heller A."/>
            <person name="Higgins H."/>
            <person name="Honan T."/>
            <person name="Horn A."/>
            <person name="Houde N."/>
            <person name="Hughes L."/>
            <person name="Hulme W."/>
            <person name="Husby E."/>
            <person name="Iliev I."/>
            <person name="Jaffe D."/>
            <person name="Jones C."/>
            <person name="Kamal M."/>
            <person name="Kamat A."/>
            <person name="Kamvysselis M."/>
            <person name="Karlsson E."/>
            <person name="Kells C."/>
            <person name="Kieu A."/>
            <person name="Kisner P."/>
            <person name="Kodira C."/>
            <person name="Kulbokas E."/>
            <person name="Labutti K."/>
            <person name="Lama D."/>
            <person name="Landers T."/>
            <person name="Leger J."/>
            <person name="Levine S."/>
            <person name="Lewis D."/>
            <person name="Lewis T."/>
            <person name="Lindblad-toh K."/>
            <person name="Liu X."/>
            <person name="Lokyitsang T."/>
            <person name="Lokyitsang Y."/>
            <person name="Lucien O."/>
            <person name="Lui A."/>
            <person name="Ma L.J."/>
            <person name="Mabbitt R."/>
            <person name="Macdonald J."/>
            <person name="Maclean C."/>
            <person name="Major J."/>
            <person name="Manning J."/>
            <person name="Marabella R."/>
            <person name="Maru K."/>
            <person name="Matthews C."/>
            <person name="Mauceli E."/>
            <person name="Mccarthy M."/>
            <person name="Mcdonough S."/>
            <person name="Mcghee T."/>
            <person name="Meldrim J."/>
            <person name="Meneus L."/>
            <person name="Mesirov J."/>
            <person name="Mihalev A."/>
            <person name="Mihova T."/>
            <person name="Mikkelsen T."/>
            <person name="Mlenga V."/>
            <person name="Moru K."/>
            <person name="Mozes J."/>
            <person name="Mulrain L."/>
            <person name="Munson G."/>
            <person name="Naylor J."/>
            <person name="Newes C."/>
            <person name="Nguyen C."/>
            <person name="Nguyen N."/>
            <person name="Nguyen T."/>
            <person name="Nicol R."/>
            <person name="Nielsen C."/>
            <person name="Nizzari M."/>
            <person name="Norbu C."/>
            <person name="Norbu N."/>
            <person name="O'donnell P."/>
            <person name="Okoawo O."/>
            <person name="O'leary S."/>
            <person name="Omotosho B."/>
            <person name="O'neill K."/>
            <person name="Osman S."/>
            <person name="Parker S."/>
            <person name="Perrin D."/>
            <person name="Phunkhang P."/>
            <person name="Piqani B."/>
            <person name="Purcell S."/>
            <person name="Rachupka T."/>
            <person name="Ramasamy U."/>
            <person name="Rameau R."/>
            <person name="Ray V."/>
            <person name="Raymond C."/>
            <person name="Retta R."/>
            <person name="Richardson S."/>
            <person name="Rise C."/>
            <person name="Rodriguez J."/>
            <person name="Rogers J."/>
            <person name="Rogov P."/>
            <person name="Rutman M."/>
            <person name="Schupbach R."/>
            <person name="Seaman C."/>
            <person name="Settipalli S."/>
            <person name="Sharpe T."/>
            <person name="Sheridan J."/>
            <person name="Sherpa N."/>
            <person name="Shi J."/>
            <person name="Smirnov S."/>
            <person name="Smith C."/>
            <person name="Sougnez C."/>
            <person name="Spencer B."/>
            <person name="Stalker J."/>
            <person name="Stange-thomann N."/>
            <person name="Stavropoulos S."/>
            <person name="Stetson K."/>
            <person name="Stone C."/>
            <person name="Stone S."/>
            <person name="Stubbs M."/>
            <person name="Talamas J."/>
            <person name="Tchuinga P."/>
            <person name="Tenzing P."/>
            <person name="Tesfaye S."/>
            <person name="Theodore J."/>
            <person name="Thoulutsang Y."/>
            <person name="Topham K."/>
            <person name="Towey S."/>
            <person name="Tsamla T."/>
            <person name="Tsomo N."/>
            <person name="Vallee D."/>
            <person name="Vassiliev H."/>
            <person name="Venkataraman V."/>
            <person name="Vinson J."/>
            <person name="Vo A."/>
            <person name="Wade C."/>
            <person name="Wang S."/>
            <person name="Wangchuk T."/>
            <person name="Wangdi T."/>
            <person name="Whittaker C."/>
            <person name="Wilkinson J."/>
            <person name="Wu Y."/>
            <person name="Wyman D."/>
            <person name="Yadav S."/>
            <person name="Yang S."/>
            <person name="Yang X."/>
            <person name="Yeager S."/>
            <person name="Yee E."/>
            <person name="Young G."/>
            <person name="Zainoun J."/>
            <person name="Zembeck L."/>
            <person name="Zimmer A."/>
            <person name="Zody M."/>
            <person name="Lander E."/>
        </authorList>
    </citation>
    <scope>NUCLEOTIDE SEQUENCE [LARGE SCALE GENOMIC DNA]</scope>
</reference>
<dbReference type="STRING" id="51511.ENSCSAVP00000010878"/>
<organism evidence="4 5">
    <name type="scientific">Ciona savignyi</name>
    <name type="common">Pacific transparent sea squirt</name>
    <dbReference type="NCBI Taxonomy" id="51511"/>
    <lineage>
        <taxon>Eukaryota</taxon>
        <taxon>Metazoa</taxon>
        <taxon>Chordata</taxon>
        <taxon>Tunicata</taxon>
        <taxon>Ascidiacea</taxon>
        <taxon>Phlebobranchia</taxon>
        <taxon>Cionidae</taxon>
        <taxon>Ciona</taxon>
    </lineage>
</organism>
<dbReference type="PROSITE" id="PS00633">
    <property type="entry name" value="BROMODOMAIN_1"/>
    <property type="match status" value="1"/>
</dbReference>
<evidence type="ECO:0000256" key="1">
    <source>
        <dbReference type="ARBA" id="ARBA00023117"/>
    </source>
</evidence>
<evidence type="ECO:0000313" key="5">
    <source>
        <dbReference type="Proteomes" id="UP000007875"/>
    </source>
</evidence>
<dbReference type="PANTHER" id="PTHR45926">
    <property type="entry name" value="OSJNBA0053K19.4 PROTEIN"/>
    <property type="match status" value="1"/>
</dbReference>
<dbReference type="Pfam" id="PF00439">
    <property type="entry name" value="Bromodomain"/>
    <property type="match status" value="1"/>
</dbReference>
<dbReference type="InParanoid" id="H2YZW6"/>
<dbReference type="GeneTree" id="ENSGT00940000166210"/>
<keyword evidence="1 2" id="KW-0103">Bromodomain</keyword>
<dbReference type="PRINTS" id="PR00503">
    <property type="entry name" value="BROMODOMAIN"/>
</dbReference>
<dbReference type="OMA" id="HECSWIF"/>
<proteinExistence type="predicted"/>
<accession>H2YZW6</accession>
<dbReference type="AlphaFoldDB" id="H2YZW6"/>
<dbReference type="Ensembl" id="ENSCSAVT00000011009.1">
    <property type="protein sequence ID" value="ENSCSAVP00000010878.1"/>
    <property type="gene ID" value="ENSCSAVG00000006371.1"/>
</dbReference>
<evidence type="ECO:0000256" key="2">
    <source>
        <dbReference type="PROSITE-ProRule" id="PRU00035"/>
    </source>
</evidence>
<dbReference type="HOGENOM" id="CLU_129458_3_1_1"/>